<feature type="region of interest" description="Disordered" evidence="3">
    <location>
        <begin position="231"/>
        <end position="319"/>
    </location>
</feature>
<keyword evidence="7" id="KW-1185">Reference proteome</keyword>
<dbReference type="InterPro" id="IPR001005">
    <property type="entry name" value="SANT/Myb"/>
</dbReference>
<dbReference type="AlphaFoldDB" id="G0P5K7"/>
<evidence type="ECO:0000313" key="7">
    <source>
        <dbReference type="Proteomes" id="UP000008068"/>
    </source>
</evidence>
<proteinExistence type="predicted"/>
<dbReference type="Gene3D" id="2.60.40.10">
    <property type="entry name" value="Immunoglobulins"/>
    <property type="match status" value="1"/>
</dbReference>
<organism evidence="7">
    <name type="scientific">Caenorhabditis brenneri</name>
    <name type="common">Nematode worm</name>
    <dbReference type="NCBI Taxonomy" id="135651"/>
    <lineage>
        <taxon>Eukaryota</taxon>
        <taxon>Metazoa</taxon>
        <taxon>Ecdysozoa</taxon>
        <taxon>Nematoda</taxon>
        <taxon>Chromadorea</taxon>
        <taxon>Rhabditida</taxon>
        <taxon>Rhabditina</taxon>
        <taxon>Rhabditomorpha</taxon>
        <taxon>Rhabditoidea</taxon>
        <taxon>Rhabditidae</taxon>
        <taxon>Peloderinae</taxon>
        <taxon>Caenorhabditis</taxon>
    </lineage>
</organism>
<reference evidence="7" key="1">
    <citation type="submission" date="2011-07" db="EMBL/GenBank/DDBJ databases">
        <authorList>
            <consortium name="Caenorhabditis brenneri Sequencing and Analysis Consortium"/>
            <person name="Wilson R.K."/>
        </authorList>
    </citation>
    <scope>NUCLEOTIDE SEQUENCE [LARGE SCALE GENOMIC DNA]</scope>
    <source>
        <strain evidence="7">PB2801</strain>
    </source>
</reference>
<feature type="compositionally biased region" description="Low complexity" evidence="3">
    <location>
        <begin position="192"/>
        <end position="213"/>
    </location>
</feature>
<evidence type="ECO:0000256" key="2">
    <source>
        <dbReference type="RuleBase" id="RU003425"/>
    </source>
</evidence>
<feature type="region of interest" description="Disordered" evidence="3">
    <location>
        <begin position="187"/>
        <end position="213"/>
    </location>
</feature>
<evidence type="ECO:0000259" key="4">
    <source>
        <dbReference type="PROSITE" id="PS50090"/>
    </source>
</evidence>
<dbReference type="InterPro" id="IPR051774">
    <property type="entry name" value="Sperm-specific_class_P"/>
</dbReference>
<dbReference type="SUPFAM" id="SSF49354">
    <property type="entry name" value="PapD-like"/>
    <property type="match status" value="1"/>
</dbReference>
<keyword evidence="2" id="KW-0963">Cytoplasm</keyword>
<evidence type="ECO:0000259" key="5">
    <source>
        <dbReference type="PROSITE" id="PS50202"/>
    </source>
</evidence>
<keyword evidence="2" id="KW-0206">Cytoskeleton</keyword>
<dbReference type="PANTHER" id="PTHR22947">
    <property type="entry name" value="MAJOR SPERM PROTEIN"/>
    <property type="match status" value="1"/>
</dbReference>
<dbReference type="Gene3D" id="1.10.10.60">
    <property type="entry name" value="Homeodomain-like"/>
    <property type="match status" value="1"/>
</dbReference>
<evidence type="ECO:0000256" key="1">
    <source>
        <dbReference type="ARBA" id="ARBA00004123"/>
    </source>
</evidence>
<dbReference type="STRING" id="135651.G0P5K7"/>
<dbReference type="OrthoDB" id="264603at2759"/>
<dbReference type="HOGENOM" id="CLU_872183_0_0_1"/>
<feature type="domain" description="Myb-like" evidence="4">
    <location>
        <begin position="92"/>
        <end position="157"/>
    </location>
</feature>
<dbReference type="EMBL" id="GL380084">
    <property type="protein sequence ID" value="EGT45496.1"/>
    <property type="molecule type" value="Genomic_DNA"/>
</dbReference>
<feature type="compositionally biased region" description="Basic and acidic residues" evidence="3">
    <location>
        <begin position="242"/>
        <end position="253"/>
    </location>
</feature>
<dbReference type="InterPro" id="IPR008962">
    <property type="entry name" value="PapD-like_sf"/>
</dbReference>
<dbReference type="InterPro" id="IPR013783">
    <property type="entry name" value="Ig-like_fold"/>
</dbReference>
<dbReference type="Pfam" id="PF00635">
    <property type="entry name" value="Motile_Sperm"/>
    <property type="match status" value="1"/>
</dbReference>
<dbReference type="InterPro" id="IPR009057">
    <property type="entry name" value="Homeodomain-like_sf"/>
</dbReference>
<name>G0P5K7_CAEBE</name>
<dbReference type="PROSITE" id="PS50202">
    <property type="entry name" value="MSP"/>
    <property type="match status" value="1"/>
</dbReference>
<dbReference type="SUPFAM" id="SSF46689">
    <property type="entry name" value="Homeodomain-like"/>
    <property type="match status" value="1"/>
</dbReference>
<feature type="compositionally biased region" description="Basic and acidic residues" evidence="3">
    <location>
        <begin position="286"/>
        <end position="297"/>
    </location>
</feature>
<accession>G0P5K7</accession>
<dbReference type="InterPro" id="IPR000535">
    <property type="entry name" value="MSP_dom"/>
</dbReference>
<evidence type="ECO:0000313" key="6">
    <source>
        <dbReference type="EMBL" id="EGT45496.1"/>
    </source>
</evidence>
<dbReference type="eggNOG" id="ENOG502SQPZ">
    <property type="taxonomic scope" value="Eukaryota"/>
</dbReference>
<protein>
    <recommendedName>
        <fullName evidence="2">Major sperm protein</fullName>
    </recommendedName>
</protein>
<feature type="compositionally biased region" description="Basic and acidic residues" evidence="3">
    <location>
        <begin position="264"/>
        <end position="275"/>
    </location>
</feature>
<feature type="compositionally biased region" description="Polar residues" evidence="3">
    <location>
        <begin position="231"/>
        <end position="241"/>
    </location>
</feature>
<dbReference type="PANTHER" id="PTHR22947:SF7">
    <property type="entry name" value="MSP DOMAIN-CONTAINING PROTEIN-RELATED"/>
    <property type="match status" value="1"/>
</dbReference>
<gene>
    <name evidence="6" type="ORF">CAEBREN_11873</name>
</gene>
<dbReference type="GO" id="GO:0005634">
    <property type="term" value="C:nucleus"/>
    <property type="evidence" value="ECO:0007669"/>
    <property type="project" value="UniProtKB-SubCell"/>
</dbReference>
<comment type="subcellular location">
    <subcellularLocation>
        <location evidence="1">Nucleus</location>
    </subcellularLocation>
</comment>
<comment type="function">
    <text evidence="2">Central component in molecular interactions underlying sperm crawling. Forms an extensive filament system that extends from sperm villipoda, along the leading edge of the pseudopod.</text>
</comment>
<dbReference type="InParanoid" id="G0P5K7"/>
<dbReference type="PROSITE" id="PS50090">
    <property type="entry name" value="MYB_LIKE"/>
    <property type="match status" value="1"/>
</dbReference>
<feature type="domain" description="MSP" evidence="5">
    <location>
        <begin position="1"/>
        <end position="103"/>
    </location>
</feature>
<sequence>MNPWAMNRRTSNNKEYRISQVFGFIDPSGSKDVTITRTAGAPKEDKLVIHFGPAPADATDAQAAFGAVTPAGTVTIPVSATEEKAKNIKKKKINKRKVRYTEDEDTILYEFVYRQIQKGIHMNRLHLHSKNTWGKVHKYAKINRDGQSMCDRWRKHLQSLARLNELDDLQEKIKACLRKAFKDENDSEIDDSSSVSRSSVSRSSVSRSSVSRSSEVKAASIKVSLEVTVKPVTSGTPQFKSSQEHIPRLDAERVTSGTPQFKSSQEHIPRLDAERVTSGTPQFKSSQEHMPRLDAERVTSGTPQFKSSQKHIPRMDAER</sequence>
<dbReference type="Proteomes" id="UP000008068">
    <property type="component" value="Unassembled WGS sequence"/>
</dbReference>
<evidence type="ECO:0000256" key="3">
    <source>
        <dbReference type="SAM" id="MobiDB-lite"/>
    </source>
</evidence>